<evidence type="ECO:0000256" key="1">
    <source>
        <dbReference type="SAM" id="Phobius"/>
    </source>
</evidence>
<gene>
    <name evidence="2" type="ORF">TSPGSL018_3500</name>
</gene>
<name>A0A061SKX3_9CHLO</name>
<accession>A0A061SKX3</accession>
<feature type="transmembrane region" description="Helical" evidence="1">
    <location>
        <begin position="14"/>
        <end position="34"/>
    </location>
</feature>
<dbReference type="EMBL" id="GBEZ01001613">
    <property type="protein sequence ID" value="JAC83376.1"/>
    <property type="molecule type" value="Transcribed_RNA"/>
</dbReference>
<reference evidence="2" key="1">
    <citation type="submission" date="2014-05" db="EMBL/GenBank/DDBJ databases">
        <title>The transcriptome of the halophilic microalga Tetraselmis sp. GSL018 isolated from the Great Salt Lake, Utah.</title>
        <authorList>
            <person name="Jinkerson R.E."/>
            <person name="D'Adamo S."/>
            <person name="Posewitz M.C."/>
        </authorList>
    </citation>
    <scope>NUCLEOTIDE SEQUENCE</scope>
    <source>
        <strain evidence="2">GSL018</strain>
    </source>
</reference>
<dbReference type="AlphaFoldDB" id="A0A061SKX3"/>
<organism evidence="2">
    <name type="scientific">Tetraselmis sp. GSL018</name>
    <dbReference type="NCBI Taxonomy" id="582737"/>
    <lineage>
        <taxon>Eukaryota</taxon>
        <taxon>Viridiplantae</taxon>
        <taxon>Chlorophyta</taxon>
        <taxon>core chlorophytes</taxon>
        <taxon>Chlorodendrophyceae</taxon>
        <taxon>Chlorodendrales</taxon>
        <taxon>Chlorodendraceae</taxon>
        <taxon>Tetraselmis</taxon>
    </lineage>
</organism>
<keyword evidence="1" id="KW-0472">Membrane</keyword>
<keyword evidence="1" id="KW-1133">Transmembrane helix</keyword>
<keyword evidence="1" id="KW-0812">Transmembrane</keyword>
<evidence type="ECO:0000313" key="2">
    <source>
        <dbReference type="EMBL" id="JAC83376.1"/>
    </source>
</evidence>
<sequence>MSTFMRITSQETDAVTRVLPMFLTCAACFSFGLISPKIYRALRKLSTCKKEQSFPWKALARALKIYDKRLSDLSLKTVTRLVENMYNANEKRPTEHLGR</sequence>
<proteinExistence type="predicted"/>
<protein>
    <submittedName>
        <fullName evidence="2">Uncharacterized protein</fullName>
    </submittedName>
</protein>